<evidence type="ECO:0000313" key="1">
    <source>
        <dbReference type="EMBL" id="ANF89280.1"/>
    </source>
</evidence>
<gene>
    <name evidence="1" type="ORF">A7J50_5964</name>
</gene>
<geneLocation type="plasmid" evidence="2">
    <name>pp27494_1</name>
</geneLocation>
<protein>
    <submittedName>
        <fullName evidence="1">Type III effector protein RopAA</fullName>
    </submittedName>
</protein>
<proteinExistence type="predicted"/>
<dbReference type="PATRIC" id="fig|219572.3.peg.6119"/>
<organism evidence="1 2">
    <name type="scientific">Pseudomonas antarctica</name>
    <dbReference type="NCBI Taxonomy" id="219572"/>
    <lineage>
        <taxon>Bacteria</taxon>
        <taxon>Pseudomonadati</taxon>
        <taxon>Pseudomonadota</taxon>
        <taxon>Gammaproteobacteria</taxon>
        <taxon>Pseudomonadales</taxon>
        <taxon>Pseudomonadaceae</taxon>
        <taxon>Pseudomonas</taxon>
    </lineage>
</organism>
<dbReference type="EMBL" id="CP015601">
    <property type="protein sequence ID" value="ANF89280.1"/>
    <property type="molecule type" value="Genomic_DNA"/>
</dbReference>
<name>A0A172Z9U0_9PSED</name>
<dbReference type="Proteomes" id="UP000077829">
    <property type="component" value="Plasmid pP27494_1"/>
</dbReference>
<dbReference type="KEGG" id="panr:A7J50_5964"/>
<evidence type="ECO:0000313" key="2">
    <source>
        <dbReference type="Proteomes" id="UP000077829"/>
    </source>
</evidence>
<sequence>MSNPPRISSHPPVLPELAFEVERRNQGIQMQPLGHSAIAGAAPVTSVNDPQVLLDLEQKMADIFAPHETPANKQALGALIKDRAGQLQVMGQTADDVERFLDKATRMDRVTLQALGAMGSAPFAVASVLLDKVPDITERAAGHLAYTGFIGGAFSGAIDTAARGVLARTTHDSMWLKAPAEVLEPVMQQAQEARGTENLGRRALDSALANQTFSLRNIARGLVATALMGTGHPKAAAAADTVFGSAGGMAACAGYALATRRSDLHAHRAGPEYLFGRQDWKKQYETLRDCSTTRDPLINSGKRLAKLPLDILTDTAKSLSSVISASSATANGLALGGGGALATVARSMVKGAAAKAGYSSAAIAAADGATNVAMSAMTFGAYGAVGVLTNPVSKAATKTLQDDVPAKTMSAASAVAEGLSSAAEAGANAVAGLANRLRQRPARAADPQGGSEV</sequence>
<reference evidence="1 2" key="1">
    <citation type="submission" date="2016-05" db="EMBL/GenBank/DDBJ databases">
        <title>Complete genome sequence of Pseudomonas antarctica PAMC 27494.</title>
        <authorList>
            <person name="Lee J."/>
        </authorList>
    </citation>
    <scope>NUCLEOTIDE SEQUENCE [LARGE SCALE GENOMIC DNA]</scope>
    <source>
        <strain evidence="1 2">PAMC 27494</strain>
        <plasmid evidence="2">Plasmid pp27494_1</plasmid>
    </source>
</reference>
<keyword evidence="1" id="KW-0614">Plasmid</keyword>
<dbReference type="RefSeq" id="WP_156526330.1">
    <property type="nucleotide sequence ID" value="NZ_CP015601.1"/>
</dbReference>
<accession>A0A172Z9U0</accession>
<dbReference type="AlphaFoldDB" id="A0A172Z9U0"/>